<reference evidence="10" key="1">
    <citation type="submission" date="2021-06" db="EMBL/GenBank/DDBJ databases">
        <title>Parelaphostrongylus tenuis whole genome reference sequence.</title>
        <authorList>
            <person name="Garwood T.J."/>
            <person name="Larsen P.A."/>
            <person name="Fountain-Jones N.M."/>
            <person name="Garbe J.R."/>
            <person name="Macchietto M.G."/>
            <person name="Kania S.A."/>
            <person name="Gerhold R.W."/>
            <person name="Richards J.E."/>
            <person name="Wolf T.M."/>
        </authorList>
    </citation>
    <scope>NUCLEOTIDE SEQUENCE</scope>
    <source>
        <strain evidence="10">MNPRO001-30</strain>
        <tissue evidence="10">Meninges</tissue>
    </source>
</reference>
<organism evidence="10 11">
    <name type="scientific">Parelaphostrongylus tenuis</name>
    <name type="common">Meningeal worm</name>
    <dbReference type="NCBI Taxonomy" id="148309"/>
    <lineage>
        <taxon>Eukaryota</taxon>
        <taxon>Metazoa</taxon>
        <taxon>Ecdysozoa</taxon>
        <taxon>Nematoda</taxon>
        <taxon>Chromadorea</taxon>
        <taxon>Rhabditida</taxon>
        <taxon>Rhabditina</taxon>
        <taxon>Rhabditomorpha</taxon>
        <taxon>Strongyloidea</taxon>
        <taxon>Metastrongylidae</taxon>
        <taxon>Parelaphostrongylus</taxon>
    </lineage>
</organism>
<dbReference type="PROSITE" id="PS51050">
    <property type="entry name" value="ZF_CW"/>
    <property type="match status" value="1"/>
</dbReference>
<feature type="domain" description="CW-type" evidence="9">
    <location>
        <begin position="524"/>
        <end position="578"/>
    </location>
</feature>
<dbReference type="AlphaFoldDB" id="A0AAD5WK80"/>
<keyword evidence="3" id="KW-0863">Zinc-finger</keyword>
<gene>
    <name evidence="10" type="primary">MORC2_2</name>
    <name evidence="10" type="ORF">KIN20_035167</name>
</gene>
<evidence type="ECO:0000313" key="10">
    <source>
        <dbReference type="EMBL" id="KAJ1372876.1"/>
    </source>
</evidence>
<keyword evidence="5 7" id="KW-0175">Coiled coil</keyword>
<feature type="compositionally biased region" description="Basic and acidic residues" evidence="8">
    <location>
        <begin position="604"/>
        <end position="613"/>
    </location>
</feature>
<evidence type="ECO:0000256" key="6">
    <source>
        <dbReference type="ARBA" id="ARBA00023242"/>
    </source>
</evidence>
<comment type="caution">
    <text evidence="10">The sequence shown here is derived from an EMBL/GenBank/DDBJ whole genome shotgun (WGS) entry which is preliminary data.</text>
</comment>
<evidence type="ECO:0000259" key="9">
    <source>
        <dbReference type="PROSITE" id="PS51050"/>
    </source>
</evidence>
<feature type="compositionally biased region" description="Basic and acidic residues" evidence="8">
    <location>
        <begin position="575"/>
        <end position="584"/>
    </location>
</feature>
<dbReference type="Gene3D" id="3.30.40.100">
    <property type="match status" value="1"/>
</dbReference>
<evidence type="ECO:0000256" key="5">
    <source>
        <dbReference type="ARBA" id="ARBA00023054"/>
    </source>
</evidence>
<feature type="compositionally biased region" description="Basic and acidic residues" evidence="8">
    <location>
        <begin position="636"/>
        <end position="660"/>
    </location>
</feature>
<evidence type="ECO:0000256" key="4">
    <source>
        <dbReference type="ARBA" id="ARBA00022833"/>
    </source>
</evidence>
<keyword evidence="11" id="KW-1185">Reference proteome</keyword>
<keyword evidence="6" id="KW-0539">Nucleus</keyword>
<dbReference type="PANTHER" id="PTHR23337:SF3">
    <property type="entry name" value="MORC FAMILY CW-TYPE ZINC FINGER 2"/>
    <property type="match status" value="1"/>
</dbReference>
<feature type="coiled-coil region" evidence="7">
    <location>
        <begin position="357"/>
        <end position="388"/>
    </location>
</feature>
<dbReference type="EMBL" id="JAHQIW010007199">
    <property type="protein sequence ID" value="KAJ1372876.1"/>
    <property type="molecule type" value="Genomic_DNA"/>
</dbReference>
<dbReference type="InterPro" id="IPR036890">
    <property type="entry name" value="HATPase_C_sf"/>
</dbReference>
<dbReference type="Proteomes" id="UP001196413">
    <property type="component" value="Unassembled WGS sequence"/>
</dbReference>
<keyword evidence="2" id="KW-0479">Metal-binding</keyword>
<dbReference type="InterPro" id="IPR011124">
    <property type="entry name" value="Znf_CW"/>
</dbReference>
<sequence length="677" mass="77641">MSPIHVFRSCDLVSRSSMTSESCSNESSQVFDPSLSLKATISPEFLHTNSRAHEFVFGAIAELVDNSRDAMANNLHIDFTPNDEYGGLLSILDDGCGMDRKEAISVVSFGHSLKRMEPGMIGQYGNGLKSGAMRIAKDFIMFTKKDGLLTCLLLSRTFHEKYSLKEVFVPVASFTLESGSAVMYCDSQIQAEMHSQSVDVICRHTPFDSQDALFEQFERISGTSGTLIILFNLRHLGTGDFELNFDFPNDIRLTNFEEQREEERSSLRAYLSILYLNPRMKIYLCGKKVQTTRVLSTLLNPYKYSYNALNLKPCAFEEFEKCAQEVREVNEMLRMSSSALDEFEAKYRGRIHISKTLIKVQQLLAKARSDMEAERDEAEKRVVSAMEASSNSTPLMFYFGLNVHHRNRYGCMLYNNGRLIEMYVKMDAQKENDPTMKCLGVVGVVDVPYSVLEPTHNKQGFANTLEYLALLRAINDHMEQYWKDINLGNDGRRSVKLFWEHFGYDDSEWSSECLSLAEFRKQRYLKIGHSVQCDKCLKWRHFEYHPPYEVDGIPENWCCDDHPNSDLRGCSQPEEPIKVEEGKLVRQRSPDLPAKNHSPPSGRGVERRPDSRNRRSSSATVNGNGFIRRLRRPKRKADQQKQCQEKQEKQQDSEKYFNVKAEPPKIHCSLMLNHVLH</sequence>
<evidence type="ECO:0000256" key="2">
    <source>
        <dbReference type="ARBA" id="ARBA00022723"/>
    </source>
</evidence>
<evidence type="ECO:0000313" key="11">
    <source>
        <dbReference type="Proteomes" id="UP001196413"/>
    </source>
</evidence>
<dbReference type="Gene3D" id="3.30.565.10">
    <property type="entry name" value="Histidine kinase-like ATPase, C-terminal domain"/>
    <property type="match status" value="1"/>
</dbReference>
<dbReference type="SUPFAM" id="SSF55874">
    <property type="entry name" value="ATPase domain of HSP90 chaperone/DNA topoisomerase II/histidine kinase"/>
    <property type="match status" value="1"/>
</dbReference>
<evidence type="ECO:0000256" key="7">
    <source>
        <dbReference type="SAM" id="Coils"/>
    </source>
</evidence>
<evidence type="ECO:0000256" key="1">
    <source>
        <dbReference type="ARBA" id="ARBA00004123"/>
    </source>
</evidence>
<dbReference type="Pfam" id="PF13589">
    <property type="entry name" value="HATPase_c_3"/>
    <property type="match status" value="1"/>
</dbReference>
<proteinExistence type="predicted"/>
<dbReference type="Pfam" id="PF17942">
    <property type="entry name" value="Morc6_S5"/>
    <property type="match status" value="2"/>
</dbReference>
<dbReference type="Pfam" id="PF07496">
    <property type="entry name" value="zf-CW"/>
    <property type="match status" value="1"/>
</dbReference>
<evidence type="ECO:0000256" key="8">
    <source>
        <dbReference type="SAM" id="MobiDB-lite"/>
    </source>
</evidence>
<dbReference type="InterPro" id="IPR041006">
    <property type="entry name" value="Morc_S5"/>
</dbReference>
<keyword evidence="4" id="KW-0862">Zinc</keyword>
<comment type="subcellular location">
    <subcellularLocation>
        <location evidence="1">Nucleus</location>
    </subcellularLocation>
</comment>
<dbReference type="GO" id="GO:0008270">
    <property type="term" value="F:zinc ion binding"/>
    <property type="evidence" value="ECO:0007669"/>
    <property type="project" value="UniProtKB-KW"/>
</dbReference>
<evidence type="ECO:0000256" key="3">
    <source>
        <dbReference type="ARBA" id="ARBA00022771"/>
    </source>
</evidence>
<dbReference type="PANTHER" id="PTHR23337">
    <property type="entry name" value="ZINC FINGER CW-TYPE COILED-COIL DOMAIN PROTEIN 1"/>
    <property type="match status" value="1"/>
</dbReference>
<name>A0AAD5WK80_PARTN</name>
<feature type="region of interest" description="Disordered" evidence="8">
    <location>
        <begin position="569"/>
        <end position="660"/>
    </location>
</feature>
<dbReference type="GO" id="GO:0005634">
    <property type="term" value="C:nucleus"/>
    <property type="evidence" value="ECO:0007669"/>
    <property type="project" value="UniProtKB-SubCell"/>
</dbReference>
<accession>A0AAD5WK80</accession>
<protein>
    <submittedName>
        <fullName evidence="10">ATPase morc2</fullName>
    </submittedName>
</protein>